<dbReference type="AlphaFoldDB" id="A0A8T2R6Z3"/>
<sequence>MIVVKFKYIMANCKGTRHCHYCGKTFPNRLRTPLVKRGVKFYTSSKEEGKGFDINTTRTKRSKGLKLKRPHQRISKAFKSNSKERQMDQKHHLPHDVNPLYA</sequence>
<organism evidence="2 3">
    <name type="scientific">Ceratopteris richardii</name>
    <name type="common">Triangle waterfern</name>
    <dbReference type="NCBI Taxonomy" id="49495"/>
    <lineage>
        <taxon>Eukaryota</taxon>
        <taxon>Viridiplantae</taxon>
        <taxon>Streptophyta</taxon>
        <taxon>Embryophyta</taxon>
        <taxon>Tracheophyta</taxon>
        <taxon>Polypodiopsida</taxon>
        <taxon>Polypodiidae</taxon>
        <taxon>Polypodiales</taxon>
        <taxon>Pteridineae</taxon>
        <taxon>Pteridaceae</taxon>
        <taxon>Parkerioideae</taxon>
        <taxon>Ceratopteris</taxon>
    </lineage>
</organism>
<dbReference type="EMBL" id="CM035434">
    <property type="protein sequence ID" value="KAH7291574.1"/>
    <property type="molecule type" value="Genomic_DNA"/>
</dbReference>
<reference evidence="2" key="1">
    <citation type="submission" date="2021-08" db="EMBL/GenBank/DDBJ databases">
        <title>WGS assembly of Ceratopteris richardii.</title>
        <authorList>
            <person name="Marchant D.B."/>
            <person name="Chen G."/>
            <person name="Jenkins J."/>
            <person name="Shu S."/>
            <person name="Leebens-Mack J."/>
            <person name="Grimwood J."/>
            <person name="Schmutz J."/>
            <person name="Soltis P."/>
            <person name="Soltis D."/>
            <person name="Chen Z.-H."/>
        </authorList>
    </citation>
    <scope>NUCLEOTIDE SEQUENCE</scope>
    <source>
        <strain evidence="2">Whitten #5841</strain>
        <tissue evidence="2">Leaf</tissue>
    </source>
</reference>
<protein>
    <submittedName>
        <fullName evidence="2">Uncharacterized protein</fullName>
    </submittedName>
</protein>
<feature type="region of interest" description="Disordered" evidence="1">
    <location>
        <begin position="60"/>
        <end position="102"/>
    </location>
</feature>
<evidence type="ECO:0000313" key="2">
    <source>
        <dbReference type="EMBL" id="KAH7291574.1"/>
    </source>
</evidence>
<evidence type="ECO:0000256" key="1">
    <source>
        <dbReference type="SAM" id="MobiDB-lite"/>
    </source>
</evidence>
<name>A0A8T2R6Z3_CERRI</name>
<evidence type="ECO:0000313" key="3">
    <source>
        <dbReference type="Proteomes" id="UP000825935"/>
    </source>
</evidence>
<keyword evidence="3" id="KW-1185">Reference proteome</keyword>
<dbReference type="Proteomes" id="UP000825935">
    <property type="component" value="Chromosome 29"/>
</dbReference>
<accession>A0A8T2R6Z3</accession>
<feature type="compositionally biased region" description="Basic and acidic residues" evidence="1">
    <location>
        <begin position="81"/>
        <end position="95"/>
    </location>
</feature>
<gene>
    <name evidence="2" type="ORF">KP509_29G022400</name>
</gene>
<proteinExistence type="predicted"/>
<comment type="caution">
    <text evidence="2">The sequence shown here is derived from an EMBL/GenBank/DDBJ whole genome shotgun (WGS) entry which is preliminary data.</text>
</comment>
<feature type="compositionally biased region" description="Basic residues" evidence="1">
    <location>
        <begin position="60"/>
        <end position="76"/>
    </location>
</feature>